<feature type="transmembrane region" description="Helical" evidence="2">
    <location>
        <begin position="252"/>
        <end position="271"/>
    </location>
</feature>
<dbReference type="NCBIfam" id="NF045890">
    <property type="entry name" value="conj_pls20_p028"/>
    <property type="match status" value="1"/>
</dbReference>
<feature type="transmembrane region" description="Helical" evidence="2">
    <location>
        <begin position="311"/>
        <end position="328"/>
    </location>
</feature>
<evidence type="ECO:0000313" key="4">
    <source>
        <dbReference type="EMBL" id="NBH62292.1"/>
    </source>
</evidence>
<name>A0A845QJD2_9FIRM</name>
<dbReference type="RefSeq" id="WP_160202581.1">
    <property type="nucleotide sequence ID" value="NZ_QXWK01000022.1"/>
</dbReference>
<keyword evidence="5" id="KW-1185">Reference proteome</keyword>
<keyword evidence="2" id="KW-0472">Membrane</keyword>
<evidence type="ECO:0000256" key="1">
    <source>
        <dbReference type="SAM" id="MobiDB-lite"/>
    </source>
</evidence>
<feature type="compositionally biased region" description="Polar residues" evidence="1">
    <location>
        <begin position="449"/>
        <end position="462"/>
    </location>
</feature>
<evidence type="ECO:0000313" key="5">
    <source>
        <dbReference type="Proteomes" id="UP000446866"/>
    </source>
</evidence>
<comment type="caution">
    <text evidence="4">The sequence shown here is derived from an EMBL/GenBank/DDBJ whole genome shotgun (WGS) entry which is preliminary data.</text>
</comment>
<reference evidence="4 5" key="1">
    <citation type="submission" date="2018-08" db="EMBL/GenBank/DDBJ databases">
        <title>Murine metabolic-syndrome-specific gut microbial biobank.</title>
        <authorList>
            <person name="Liu C."/>
        </authorList>
    </citation>
    <scope>NUCLEOTIDE SEQUENCE [LARGE SCALE GENOMIC DNA]</scope>
    <source>
        <strain evidence="4 5">28</strain>
    </source>
</reference>
<feature type="transmembrane region" description="Helical" evidence="2">
    <location>
        <begin position="334"/>
        <end position="353"/>
    </location>
</feature>
<feature type="region of interest" description="Disordered" evidence="1">
    <location>
        <begin position="445"/>
        <end position="634"/>
    </location>
</feature>
<dbReference type="Pfam" id="PF26635">
    <property type="entry name" value="DUF8208"/>
    <property type="match status" value="1"/>
</dbReference>
<gene>
    <name evidence="4" type="ORF">D0435_11575</name>
</gene>
<feature type="compositionally biased region" description="Polar residues" evidence="1">
    <location>
        <begin position="473"/>
        <end position="484"/>
    </location>
</feature>
<proteinExistence type="predicted"/>
<feature type="transmembrane region" description="Helical" evidence="2">
    <location>
        <begin position="74"/>
        <end position="93"/>
    </location>
</feature>
<dbReference type="EMBL" id="QXWK01000022">
    <property type="protein sequence ID" value="NBH62292.1"/>
    <property type="molecule type" value="Genomic_DNA"/>
</dbReference>
<dbReference type="Proteomes" id="UP000446866">
    <property type="component" value="Unassembled WGS sequence"/>
</dbReference>
<feature type="compositionally biased region" description="Basic and acidic residues" evidence="1">
    <location>
        <begin position="617"/>
        <end position="634"/>
    </location>
</feature>
<feature type="compositionally biased region" description="Polar residues" evidence="1">
    <location>
        <begin position="599"/>
        <end position="610"/>
    </location>
</feature>
<organism evidence="4 5">
    <name type="scientific">Anaerotruncus colihominis</name>
    <dbReference type="NCBI Taxonomy" id="169435"/>
    <lineage>
        <taxon>Bacteria</taxon>
        <taxon>Bacillati</taxon>
        <taxon>Bacillota</taxon>
        <taxon>Clostridia</taxon>
        <taxon>Eubacteriales</taxon>
        <taxon>Oscillospiraceae</taxon>
        <taxon>Anaerotruncus</taxon>
    </lineage>
</organism>
<feature type="compositionally biased region" description="Basic and acidic residues" evidence="1">
    <location>
        <begin position="569"/>
        <end position="590"/>
    </location>
</feature>
<sequence length="634" mass="70263">MSKNELIDFYLVNGDLFQQNNVVTSALRTFGFWILKLLTTVADACQQLYDITFGLVDFTTWPKINTLIEEFKPVFVAFMAISIFALGIMLIANHEKKPKIAINICIACLCVTCSAVVFQQLNTAVLDAKTGIDSVTEDTAAGNVYDIIGNNMMDIYYLDQQIGLSNINYEENENKLPHPKMTSQRMNVMDYAEVMDPDSDSYDFNDAAAEDILTQMIITGGDGSSYDIGEIYDGVAWTSIGNNFYYRYKIDYLPVILEMLSVIVLYIAMAYKCTRLAFELVFARLLAYLYSAELSGGQKIAKILVFIRDTYILLFVTTLCIKLFYFFTAYIDEIAMNSLLEAAIILFIAFSVVDGPNLVEKLLGMDAGLKSSTARMMAVYKAGSGAAHKAMHTAAAPAKMAARYGMQRHMMNRQATATNEAIRNAMGGNGDSDSFMANGQANDAEVASSVENDNTGQAQSETDNLDAGGRHSAAQQDFSDTSFMDSDAAANAEDDENGRGQRLQNQESGTYDAAFMDNSADEGTPIGDTSSDTSEEGKQQGAFMENGGHDGNELYTVAGNQNEMAQHTDFPEKSDTHINDSSKKPDRFEQMMEQGGIKRQQNSSLNQNRVISRYKGRIFDRNIKERNRRKDDEE</sequence>
<feature type="transmembrane region" description="Helical" evidence="2">
    <location>
        <begin position="100"/>
        <end position="121"/>
    </location>
</feature>
<dbReference type="AlphaFoldDB" id="A0A845QJD2"/>
<feature type="domain" description="DUF8208" evidence="3">
    <location>
        <begin position="18"/>
        <end position="380"/>
    </location>
</feature>
<keyword evidence="2" id="KW-1133">Transmembrane helix</keyword>
<protein>
    <recommendedName>
        <fullName evidence="3">DUF8208 domain-containing protein</fullName>
    </recommendedName>
</protein>
<accession>A0A845QJD2</accession>
<dbReference type="InterPro" id="IPR058066">
    <property type="entry name" value="pXO2-14_N"/>
</dbReference>
<evidence type="ECO:0000259" key="3">
    <source>
        <dbReference type="Pfam" id="PF26635"/>
    </source>
</evidence>
<dbReference type="InterPro" id="IPR058521">
    <property type="entry name" value="DUF8208"/>
</dbReference>
<evidence type="ECO:0000256" key="2">
    <source>
        <dbReference type="SAM" id="Phobius"/>
    </source>
</evidence>
<keyword evidence="2" id="KW-0812">Transmembrane</keyword>